<feature type="transmembrane region" description="Helical" evidence="2">
    <location>
        <begin position="117"/>
        <end position="135"/>
    </location>
</feature>
<feature type="compositionally biased region" description="Basic residues" evidence="1">
    <location>
        <begin position="291"/>
        <end position="302"/>
    </location>
</feature>
<gene>
    <name evidence="3" type="ORF">V7S43_006165</name>
</gene>
<dbReference type="EMBL" id="JBIMZQ010000010">
    <property type="protein sequence ID" value="KAL3668874.1"/>
    <property type="molecule type" value="Genomic_DNA"/>
</dbReference>
<keyword evidence="4" id="KW-1185">Reference proteome</keyword>
<name>A0ABD3FTC4_9STRA</name>
<feature type="region of interest" description="Disordered" evidence="1">
    <location>
        <begin position="290"/>
        <end position="315"/>
    </location>
</feature>
<dbReference type="Proteomes" id="UP001632037">
    <property type="component" value="Unassembled WGS sequence"/>
</dbReference>
<accession>A0ABD3FTC4</accession>
<keyword evidence="2" id="KW-1133">Transmembrane helix</keyword>
<protein>
    <submittedName>
        <fullName evidence="3">Uncharacterized protein</fullName>
    </submittedName>
</protein>
<reference evidence="3 4" key="1">
    <citation type="submission" date="2024-09" db="EMBL/GenBank/DDBJ databases">
        <title>Genome sequencing and assembly of Phytophthora oleae, isolate VK10A, causative agent of rot of olive drupes.</title>
        <authorList>
            <person name="Conti Taguali S."/>
            <person name="Riolo M."/>
            <person name="La Spada F."/>
            <person name="Cacciola S.O."/>
            <person name="Dionisio G."/>
        </authorList>
    </citation>
    <scope>NUCLEOTIDE SEQUENCE [LARGE SCALE GENOMIC DNA]</scope>
    <source>
        <strain evidence="3 4">VK10A</strain>
    </source>
</reference>
<keyword evidence="2" id="KW-0812">Transmembrane</keyword>
<comment type="caution">
    <text evidence="3">The sequence shown here is derived from an EMBL/GenBank/DDBJ whole genome shotgun (WGS) entry which is preliminary data.</text>
</comment>
<feature type="transmembrane region" description="Helical" evidence="2">
    <location>
        <begin position="331"/>
        <end position="356"/>
    </location>
</feature>
<evidence type="ECO:0000313" key="4">
    <source>
        <dbReference type="Proteomes" id="UP001632037"/>
    </source>
</evidence>
<evidence type="ECO:0000313" key="3">
    <source>
        <dbReference type="EMBL" id="KAL3668874.1"/>
    </source>
</evidence>
<evidence type="ECO:0000256" key="1">
    <source>
        <dbReference type="SAM" id="MobiDB-lite"/>
    </source>
</evidence>
<dbReference type="AlphaFoldDB" id="A0ABD3FTC4"/>
<feature type="transmembrane region" description="Helical" evidence="2">
    <location>
        <begin position="147"/>
        <end position="164"/>
    </location>
</feature>
<evidence type="ECO:0000256" key="2">
    <source>
        <dbReference type="SAM" id="Phobius"/>
    </source>
</evidence>
<keyword evidence="2" id="KW-0472">Membrane</keyword>
<organism evidence="3 4">
    <name type="scientific">Phytophthora oleae</name>
    <dbReference type="NCBI Taxonomy" id="2107226"/>
    <lineage>
        <taxon>Eukaryota</taxon>
        <taxon>Sar</taxon>
        <taxon>Stramenopiles</taxon>
        <taxon>Oomycota</taxon>
        <taxon>Peronosporomycetes</taxon>
        <taxon>Peronosporales</taxon>
        <taxon>Peronosporaceae</taxon>
        <taxon>Phytophthora</taxon>
    </lineage>
</organism>
<sequence>MAKKRRHAAPAVQRVSTVPNREAAVDHEAIEKTLESSVAYYDQLTDEVVEIPATLERTLLQHSLVALVVQNSLFVVQNVSLEQIALAVGTAVWMMRKSFVAMFLPHAALQGGSGREFTARSVIFILALGGLWFAHYRDDFTLNTVRLVAFSVVFLLDFVSIYIVRGADSRLTRGQIVLSTVEVTYLVTSLPICENYKEGGIYDEKAFVLTAATAFVHVAVLLTAKYVVVHCFEADTNNAFARTQKRGAKLLENIWQDIDHFEPEHLLLGGSKVGHLHSWKTPSTYDLRLPSQKKKTKNKSRAKAPSSSNETGVDPSLPASLSVFKEPSVQLALLTVLQMLLLLSQLLLTTFVLYSWETTSVLMLSSSHVLWKLSQVRQNVLSRSIIRPIDQKLKGA</sequence>
<proteinExistence type="predicted"/>